<dbReference type="Proteomes" id="UP000008912">
    <property type="component" value="Unassembled WGS sequence"/>
</dbReference>
<dbReference type="PROSITE" id="PS50267">
    <property type="entry name" value="NA_NEUROTRAN_SYMP_3"/>
    <property type="match status" value="1"/>
</dbReference>
<dbReference type="InParanoid" id="A0A7N5KDD8"/>
<evidence type="ECO:0000256" key="2">
    <source>
        <dbReference type="ARBA" id="ARBA00022448"/>
    </source>
</evidence>
<keyword evidence="6" id="KW-0479">Metal-binding</keyword>
<dbReference type="PANTHER" id="PTHR11616:SF100">
    <property type="entry name" value="TRANSPORTER"/>
    <property type="match status" value="1"/>
</dbReference>
<name>A0A7N5KDD8_AILME</name>
<sequence length="98" mass="10737">MYILESACQFPPNPGVISIRITIDNDEPKEEAPTDRPSWANKIEYLLAQVGFSVGLSTIWRFPYLCFHNGGGKPGDQASWTHKGVRSTETPGGSQSPS</sequence>
<dbReference type="GO" id="GO:0046872">
    <property type="term" value="F:metal ion binding"/>
    <property type="evidence" value="ECO:0007669"/>
    <property type="project" value="UniProtKB-KW"/>
</dbReference>
<evidence type="ECO:0000256" key="3">
    <source>
        <dbReference type="ARBA" id="ARBA00022692"/>
    </source>
</evidence>
<feature type="region of interest" description="Disordered" evidence="7">
    <location>
        <begin position="74"/>
        <end position="98"/>
    </location>
</feature>
<accession>A0A7N5KDD8</accession>
<evidence type="ECO:0000313" key="9">
    <source>
        <dbReference type="Proteomes" id="UP000008912"/>
    </source>
</evidence>
<reference evidence="8" key="3">
    <citation type="submission" date="2025-09" db="UniProtKB">
        <authorList>
            <consortium name="Ensembl"/>
        </authorList>
    </citation>
    <scope>IDENTIFICATION</scope>
</reference>
<dbReference type="GO" id="GO:0006865">
    <property type="term" value="P:amino acid transport"/>
    <property type="evidence" value="ECO:0007669"/>
    <property type="project" value="TreeGrafter"/>
</dbReference>
<organism evidence="8 9">
    <name type="scientific">Ailuropoda melanoleuca</name>
    <name type="common">Giant panda</name>
    <dbReference type="NCBI Taxonomy" id="9646"/>
    <lineage>
        <taxon>Eukaryota</taxon>
        <taxon>Metazoa</taxon>
        <taxon>Chordata</taxon>
        <taxon>Craniata</taxon>
        <taxon>Vertebrata</taxon>
        <taxon>Euteleostomi</taxon>
        <taxon>Mammalia</taxon>
        <taxon>Eutheria</taxon>
        <taxon>Laurasiatheria</taxon>
        <taxon>Carnivora</taxon>
        <taxon>Caniformia</taxon>
        <taxon>Ursidae</taxon>
        <taxon>Ailuropoda</taxon>
    </lineage>
</organism>
<keyword evidence="6" id="KW-0915">Sodium</keyword>
<evidence type="ECO:0000256" key="7">
    <source>
        <dbReference type="SAM" id="MobiDB-lite"/>
    </source>
</evidence>
<dbReference type="InterPro" id="IPR000175">
    <property type="entry name" value="Na/ntran_symport"/>
</dbReference>
<dbReference type="GO" id="GO:0035725">
    <property type="term" value="P:sodium ion transmembrane transport"/>
    <property type="evidence" value="ECO:0007669"/>
    <property type="project" value="TreeGrafter"/>
</dbReference>
<dbReference type="GeneTree" id="ENSGT00940000165610"/>
<dbReference type="PANTHER" id="PTHR11616">
    <property type="entry name" value="SODIUM/CHLORIDE DEPENDENT TRANSPORTER"/>
    <property type="match status" value="1"/>
</dbReference>
<reference evidence="8" key="2">
    <citation type="submission" date="2025-08" db="UniProtKB">
        <authorList>
            <consortium name="Ensembl"/>
        </authorList>
    </citation>
    <scope>IDENTIFICATION</scope>
</reference>
<dbReference type="SUPFAM" id="SSF161070">
    <property type="entry name" value="SNF-like"/>
    <property type="match status" value="1"/>
</dbReference>
<protein>
    <recommendedName>
        <fullName evidence="10">Solute carrier family 6 member 9</fullName>
    </recommendedName>
</protein>
<evidence type="ECO:0000313" key="8">
    <source>
        <dbReference type="Ensembl" id="ENSAMEP00000038175.1"/>
    </source>
</evidence>
<evidence type="ECO:0000256" key="4">
    <source>
        <dbReference type="ARBA" id="ARBA00022989"/>
    </source>
</evidence>
<keyword evidence="2" id="KW-0813">Transport</keyword>
<dbReference type="Ensembl" id="ENSAMET00000044755.1">
    <property type="protein sequence ID" value="ENSAMEP00000038175.1"/>
    <property type="gene ID" value="ENSAMEG00000028170.1"/>
</dbReference>
<keyword evidence="4" id="KW-1133">Transmembrane helix</keyword>
<keyword evidence="3" id="KW-0812">Transmembrane</keyword>
<evidence type="ECO:0008006" key="10">
    <source>
        <dbReference type="Google" id="ProtNLM"/>
    </source>
</evidence>
<keyword evidence="5" id="KW-0472">Membrane</keyword>
<keyword evidence="9" id="KW-1185">Reference proteome</keyword>
<comment type="subcellular location">
    <subcellularLocation>
        <location evidence="1">Membrane</location>
        <topology evidence="1">Multi-pass membrane protein</topology>
    </subcellularLocation>
</comment>
<proteinExistence type="predicted"/>
<feature type="binding site" evidence="6">
    <location>
        <position position="51"/>
    </location>
    <ligand>
        <name>Na(+)</name>
        <dbReference type="ChEBI" id="CHEBI:29101"/>
        <label>1</label>
    </ligand>
</feature>
<evidence type="ECO:0000256" key="5">
    <source>
        <dbReference type="ARBA" id="ARBA00023136"/>
    </source>
</evidence>
<dbReference type="AlphaFoldDB" id="A0A7N5KDD8"/>
<evidence type="ECO:0000256" key="6">
    <source>
        <dbReference type="PIRSR" id="PIRSR600175-1"/>
    </source>
</evidence>
<feature type="binding site" evidence="6">
    <location>
        <position position="54"/>
    </location>
    <ligand>
        <name>Na(+)</name>
        <dbReference type="ChEBI" id="CHEBI:29101"/>
        <label>1</label>
    </ligand>
</feature>
<reference evidence="8 9" key="1">
    <citation type="journal article" date="2010" name="Nature">
        <title>The sequence and de novo assembly of the giant panda genome.</title>
        <authorList>
            <person name="Li R."/>
            <person name="Fan W."/>
            <person name="Tian G."/>
            <person name="Zhu H."/>
            <person name="He L."/>
            <person name="Cai J."/>
            <person name="Huang Q."/>
            <person name="Cai Q."/>
            <person name="Li B."/>
            <person name="Bai Y."/>
            <person name="Zhang Z."/>
            <person name="Zhang Y."/>
            <person name="Wang W."/>
            <person name="Li J."/>
            <person name="Wei F."/>
            <person name="Li H."/>
            <person name="Jian M."/>
            <person name="Li J."/>
            <person name="Zhang Z."/>
            <person name="Nielsen R."/>
            <person name="Li D."/>
            <person name="Gu W."/>
            <person name="Yang Z."/>
            <person name="Xuan Z."/>
            <person name="Ryder O.A."/>
            <person name="Leung F.C."/>
            <person name="Zhou Y."/>
            <person name="Cao J."/>
            <person name="Sun X."/>
            <person name="Fu Y."/>
            <person name="Fang X."/>
            <person name="Guo X."/>
            <person name="Wang B."/>
            <person name="Hou R."/>
            <person name="Shen F."/>
            <person name="Mu B."/>
            <person name="Ni P."/>
            <person name="Lin R."/>
            <person name="Qian W."/>
            <person name="Wang G."/>
            <person name="Yu C."/>
            <person name="Nie W."/>
            <person name="Wang J."/>
            <person name="Wu Z."/>
            <person name="Liang H."/>
            <person name="Min J."/>
            <person name="Wu Q."/>
            <person name="Cheng S."/>
            <person name="Ruan J."/>
            <person name="Wang M."/>
            <person name="Shi Z."/>
            <person name="Wen M."/>
            <person name="Liu B."/>
            <person name="Ren X."/>
            <person name="Zheng H."/>
            <person name="Dong D."/>
            <person name="Cook K."/>
            <person name="Shan G."/>
            <person name="Zhang H."/>
            <person name="Kosiol C."/>
            <person name="Xie X."/>
            <person name="Lu Z."/>
            <person name="Zheng H."/>
            <person name="Li Y."/>
            <person name="Steiner C.C."/>
            <person name="Lam T.T."/>
            <person name="Lin S."/>
            <person name="Zhang Q."/>
            <person name="Li G."/>
            <person name="Tian J."/>
            <person name="Gong T."/>
            <person name="Liu H."/>
            <person name="Zhang D."/>
            <person name="Fang L."/>
            <person name="Ye C."/>
            <person name="Zhang J."/>
            <person name="Hu W."/>
            <person name="Xu A."/>
            <person name="Ren Y."/>
            <person name="Zhang G."/>
            <person name="Bruford M.W."/>
            <person name="Li Q."/>
            <person name="Ma L."/>
            <person name="Guo Y."/>
            <person name="An N."/>
            <person name="Hu Y."/>
            <person name="Zheng Y."/>
            <person name="Shi Y."/>
            <person name="Li Z."/>
            <person name="Liu Q."/>
            <person name="Chen Y."/>
            <person name="Zhao J."/>
            <person name="Qu N."/>
            <person name="Zhao S."/>
            <person name="Tian F."/>
            <person name="Wang X."/>
            <person name="Wang H."/>
            <person name="Xu L."/>
            <person name="Liu X."/>
            <person name="Vinar T."/>
            <person name="Wang Y."/>
            <person name="Lam T.W."/>
            <person name="Yiu S.M."/>
            <person name="Liu S."/>
            <person name="Zhang H."/>
            <person name="Li D."/>
            <person name="Huang Y."/>
            <person name="Wang X."/>
            <person name="Yang G."/>
            <person name="Jiang Z."/>
            <person name="Wang J."/>
            <person name="Qin N."/>
            <person name="Li L."/>
            <person name="Li J."/>
            <person name="Bolund L."/>
            <person name="Kristiansen K."/>
            <person name="Wong G.K."/>
            <person name="Olson M."/>
            <person name="Zhang X."/>
            <person name="Li S."/>
            <person name="Yang H."/>
            <person name="Wang J."/>
            <person name="Wang J."/>
        </authorList>
    </citation>
    <scope>NUCLEOTIDE SEQUENCE [LARGE SCALE GENOMIC DNA]</scope>
</reference>
<dbReference type="GO" id="GO:0005886">
    <property type="term" value="C:plasma membrane"/>
    <property type="evidence" value="ECO:0007669"/>
    <property type="project" value="TreeGrafter"/>
</dbReference>
<dbReference type="Pfam" id="PF00209">
    <property type="entry name" value="SNF"/>
    <property type="match status" value="1"/>
</dbReference>
<evidence type="ECO:0000256" key="1">
    <source>
        <dbReference type="ARBA" id="ARBA00004141"/>
    </source>
</evidence>
<feature type="compositionally biased region" description="Polar residues" evidence="7">
    <location>
        <begin position="87"/>
        <end position="98"/>
    </location>
</feature>
<dbReference type="InterPro" id="IPR037272">
    <property type="entry name" value="SNS_sf"/>
</dbReference>